<dbReference type="SUPFAM" id="SSF51735">
    <property type="entry name" value="NAD(P)-binding Rossmann-fold domains"/>
    <property type="match status" value="1"/>
</dbReference>
<dbReference type="AlphaFoldDB" id="A0A558JB59"/>
<gene>
    <name evidence="2" type="ORF">FQP89_07245</name>
</gene>
<reference evidence="2 3" key="1">
    <citation type="submission" date="2019-07" db="EMBL/GenBank/DDBJ databases">
        <title>Diversity of Bacteria from Kongsfjorden, Arctic.</title>
        <authorList>
            <person name="Yu Y."/>
        </authorList>
    </citation>
    <scope>NUCLEOTIDE SEQUENCE [LARGE SCALE GENOMIC DNA]</scope>
    <source>
        <strain evidence="2 3">SM1922</strain>
    </source>
</reference>
<protein>
    <submittedName>
        <fullName evidence="2">SDR family NAD(P)-dependent oxidoreductase</fullName>
    </submittedName>
</protein>
<organism evidence="2 3">
    <name type="scientific">Vreelandella titanicae</name>
    <dbReference type="NCBI Taxonomy" id="664683"/>
    <lineage>
        <taxon>Bacteria</taxon>
        <taxon>Pseudomonadati</taxon>
        <taxon>Pseudomonadota</taxon>
        <taxon>Gammaproteobacteria</taxon>
        <taxon>Oceanospirillales</taxon>
        <taxon>Halomonadaceae</taxon>
        <taxon>Vreelandella</taxon>
    </lineage>
</organism>
<dbReference type="InterPro" id="IPR002347">
    <property type="entry name" value="SDR_fam"/>
</dbReference>
<comment type="caution">
    <text evidence="2">The sequence shown here is derived from an EMBL/GenBank/DDBJ whole genome shotgun (WGS) entry which is preliminary data.</text>
</comment>
<sequence>MTNWTDSDIPSQCGRTAVVTGTGGLGLETALALARAGASVILAGRNPSKGAAAIDRIRHDVVNANVWFEELDLANLDSIAAFGKHLHSSFDSIDLLINNAGVMAPPDRKMTADHFELQFGTNYLGHFALTAQLLPLLCNGNHPRIVTLSSVAARSGAIDFDDLQSGRSYKPMVAYGQSKLACLMFSLELQRRSDVAGWGIQSIAAHPGVSRTDLLPNGAGAQSVVGIIRRYLWFLFQPAAQGALPTLFAATSPQAQGGAYYGPDRFGETRGYPSAAKLPPQALDLEVAIRLWEESERLTGALFSLEEIQNSSVADKRNISLH</sequence>
<dbReference type="PANTHER" id="PTHR43157">
    <property type="entry name" value="PHOSPHATIDYLINOSITOL-GLYCAN BIOSYNTHESIS CLASS F PROTEIN-RELATED"/>
    <property type="match status" value="1"/>
</dbReference>
<dbReference type="Gene3D" id="3.40.50.720">
    <property type="entry name" value="NAD(P)-binding Rossmann-like Domain"/>
    <property type="match status" value="1"/>
</dbReference>
<dbReference type="GO" id="GO:0016491">
    <property type="term" value="F:oxidoreductase activity"/>
    <property type="evidence" value="ECO:0007669"/>
    <property type="project" value="UniProtKB-KW"/>
</dbReference>
<dbReference type="PANTHER" id="PTHR43157:SF31">
    <property type="entry name" value="PHOSPHATIDYLINOSITOL-GLYCAN BIOSYNTHESIS CLASS F PROTEIN"/>
    <property type="match status" value="1"/>
</dbReference>
<keyword evidence="1" id="KW-0560">Oxidoreductase</keyword>
<proteinExistence type="predicted"/>
<evidence type="ECO:0000256" key="1">
    <source>
        <dbReference type="ARBA" id="ARBA00023002"/>
    </source>
</evidence>
<dbReference type="RefSeq" id="WP_138799656.1">
    <property type="nucleotide sequence ID" value="NZ_JBAKHZ010000006.1"/>
</dbReference>
<dbReference type="PRINTS" id="PR00081">
    <property type="entry name" value="GDHRDH"/>
</dbReference>
<dbReference type="InterPro" id="IPR036291">
    <property type="entry name" value="NAD(P)-bd_dom_sf"/>
</dbReference>
<accession>A0A558JB59</accession>
<name>A0A558JB59_9GAMM</name>
<dbReference type="EMBL" id="VNFE01000002">
    <property type="protein sequence ID" value="TVU90880.1"/>
    <property type="molecule type" value="Genomic_DNA"/>
</dbReference>
<evidence type="ECO:0000313" key="2">
    <source>
        <dbReference type="EMBL" id="TVU90880.1"/>
    </source>
</evidence>
<evidence type="ECO:0000313" key="3">
    <source>
        <dbReference type="Proteomes" id="UP000317288"/>
    </source>
</evidence>
<dbReference type="Proteomes" id="UP000317288">
    <property type="component" value="Unassembled WGS sequence"/>
</dbReference>
<dbReference type="NCBIfam" id="NF004513">
    <property type="entry name" value="PRK05854.1"/>
    <property type="match status" value="1"/>
</dbReference>
<dbReference type="Pfam" id="PF00106">
    <property type="entry name" value="adh_short"/>
    <property type="match status" value="1"/>
</dbReference>
<dbReference type="CDD" id="cd05327">
    <property type="entry name" value="retinol-DH_like_SDR_c_like"/>
    <property type="match status" value="1"/>
</dbReference>
<dbReference type="NCBIfam" id="NF004846">
    <property type="entry name" value="PRK06197.1"/>
    <property type="match status" value="1"/>
</dbReference>
<accession>A0A654B3W0</accession>